<reference evidence="4" key="1">
    <citation type="submission" date="2016-02" db="EMBL/GenBank/DDBJ databases">
        <authorList>
            <person name="Holder M.E."/>
            <person name="Ajami N.J."/>
            <person name="Petrosino J.F."/>
        </authorList>
    </citation>
    <scope>NUCLEOTIDE SEQUENCE [LARGE SCALE GENOMIC DNA]</scope>
    <source>
        <strain evidence="4">CCUG 36733</strain>
    </source>
</reference>
<dbReference type="Gene3D" id="3.40.50.11590">
    <property type="match status" value="1"/>
</dbReference>
<evidence type="ECO:0000259" key="1">
    <source>
        <dbReference type="Pfam" id="PF04016"/>
    </source>
</evidence>
<dbReference type="Pfam" id="PF04016">
    <property type="entry name" value="DUF364"/>
    <property type="match status" value="1"/>
</dbReference>
<dbReference type="AlphaFoldDB" id="A0A120KLA4"/>
<evidence type="ECO:0000259" key="2">
    <source>
        <dbReference type="Pfam" id="PF13938"/>
    </source>
</evidence>
<protein>
    <recommendedName>
        <fullName evidence="5">Heavy-metal chelation domain-containing protein</fullName>
    </recommendedName>
</protein>
<keyword evidence="4" id="KW-1185">Reference proteome</keyword>
<proteinExistence type="predicted"/>
<dbReference type="SUPFAM" id="SSF159713">
    <property type="entry name" value="Dhaf3308-like"/>
    <property type="match status" value="1"/>
</dbReference>
<dbReference type="EMBL" id="CP014228">
    <property type="protein sequence ID" value="AMD86796.1"/>
    <property type="molecule type" value="Genomic_DNA"/>
</dbReference>
<evidence type="ECO:0008006" key="5">
    <source>
        <dbReference type="Google" id="ProtNLM"/>
    </source>
</evidence>
<accession>A0A120KLA4</accession>
<feature type="domain" description="Putative heavy-metal chelation" evidence="1">
    <location>
        <begin position="117"/>
        <end position="224"/>
    </location>
</feature>
<dbReference type="InterPro" id="IPR007161">
    <property type="entry name" value="DUF364"/>
</dbReference>
<dbReference type="Gene3D" id="3.30.390.100">
    <property type="match status" value="1"/>
</dbReference>
<sequence length="260" mass="27986">MTSAWDVYDALIEDLPEDVTVTASHRGPRWTRVLNSADGVGSAWTVDLRSRPALSADVPDAGRPLRDVAALVKSWNLAEAGVGLAALNSWYSKAEVAAEQGFEETGAGLTWREVFEPYNDVVEGQKVAVIGHYPFARKSLWKAGELEVLERDVQAGDFPDTACEFLLPEADWVFISSSSLVNKTAPRLIALAADGGARTVMVGPSTPMHPMWLDLGVDTVTGWVADPSVRPDRPEELPEPGDIGPGYRMHLGLPVPGAEG</sequence>
<evidence type="ECO:0000313" key="4">
    <source>
        <dbReference type="Proteomes" id="UP000065220"/>
    </source>
</evidence>
<dbReference type="RefSeq" id="WP_067940807.1">
    <property type="nucleotide sequence ID" value="NZ_CP014228.1"/>
</dbReference>
<gene>
    <name evidence="3" type="ORF">AXF14_03255</name>
</gene>
<dbReference type="OrthoDB" id="9806942at2"/>
<feature type="domain" description="DUF4213" evidence="2">
    <location>
        <begin position="8"/>
        <end position="91"/>
    </location>
</feature>
<dbReference type="Proteomes" id="UP000065220">
    <property type="component" value="Chromosome"/>
</dbReference>
<dbReference type="InterPro" id="IPR025251">
    <property type="entry name" value="DUF4213"/>
</dbReference>
<organism evidence="3 4">
    <name type="scientific">Actinomyces radicidentis</name>
    <dbReference type="NCBI Taxonomy" id="111015"/>
    <lineage>
        <taxon>Bacteria</taxon>
        <taxon>Bacillati</taxon>
        <taxon>Actinomycetota</taxon>
        <taxon>Actinomycetes</taxon>
        <taxon>Actinomycetales</taxon>
        <taxon>Actinomycetaceae</taxon>
        <taxon>Actinomyces</taxon>
    </lineage>
</organism>
<dbReference type="Pfam" id="PF13938">
    <property type="entry name" value="DUF4213"/>
    <property type="match status" value="1"/>
</dbReference>
<dbReference type="KEGG" id="ard:AXF14_03255"/>
<evidence type="ECO:0000313" key="3">
    <source>
        <dbReference type="EMBL" id="AMD86796.1"/>
    </source>
</evidence>
<name>A0A120KLA4_ACTRD</name>